<organism evidence="3 4">
    <name type="scientific">Cutaneotrichosporon cavernicola</name>
    <dbReference type="NCBI Taxonomy" id="279322"/>
    <lineage>
        <taxon>Eukaryota</taxon>
        <taxon>Fungi</taxon>
        <taxon>Dikarya</taxon>
        <taxon>Basidiomycota</taxon>
        <taxon>Agaricomycotina</taxon>
        <taxon>Tremellomycetes</taxon>
        <taxon>Trichosporonales</taxon>
        <taxon>Trichosporonaceae</taxon>
        <taxon>Cutaneotrichosporon</taxon>
    </lineage>
</organism>
<evidence type="ECO:0000313" key="4">
    <source>
        <dbReference type="Proteomes" id="UP001233271"/>
    </source>
</evidence>
<keyword evidence="2" id="KW-1133">Transmembrane helix</keyword>
<gene>
    <name evidence="3" type="ORF">CcaverHIS019_0705940</name>
</gene>
<keyword evidence="2" id="KW-0812">Transmembrane</keyword>
<dbReference type="PANTHER" id="PTHR37488">
    <property type="entry name" value="DUF1275 DOMAIN-CONTAINING PROTEIN"/>
    <property type="match status" value="1"/>
</dbReference>
<keyword evidence="4" id="KW-1185">Reference proteome</keyword>
<feature type="transmembrane region" description="Helical" evidence="2">
    <location>
        <begin position="137"/>
        <end position="156"/>
    </location>
</feature>
<evidence type="ECO:0000256" key="2">
    <source>
        <dbReference type="SAM" id="Phobius"/>
    </source>
</evidence>
<dbReference type="InterPro" id="IPR010699">
    <property type="entry name" value="DUF1275"/>
</dbReference>
<dbReference type="KEGG" id="ccac:CcaHIS019_0705940"/>
<evidence type="ECO:0008006" key="5">
    <source>
        <dbReference type="Google" id="ProtNLM"/>
    </source>
</evidence>
<dbReference type="EMBL" id="AP028219">
    <property type="protein sequence ID" value="BEI95013.1"/>
    <property type="molecule type" value="Genomic_DNA"/>
</dbReference>
<dbReference type="GeneID" id="85498883"/>
<dbReference type="RefSeq" id="XP_060460278.1">
    <property type="nucleotide sequence ID" value="XM_060604045.1"/>
</dbReference>
<proteinExistence type="predicted"/>
<protein>
    <recommendedName>
        <fullName evidence="5">DUF1275 domain protein</fullName>
    </recommendedName>
</protein>
<feature type="compositionally biased region" description="Polar residues" evidence="1">
    <location>
        <begin position="1"/>
        <end position="12"/>
    </location>
</feature>
<evidence type="ECO:0000313" key="3">
    <source>
        <dbReference type="EMBL" id="BEI95013.1"/>
    </source>
</evidence>
<reference evidence="3" key="1">
    <citation type="journal article" date="2023" name="BMC Genomics">
        <title>Chromosome-level genome assemblies of Cutaneotrichosporon spp. (Trichosporonales, Basidiomycota) reveal imbalanced evolution between nucleotide sequences and chromosome synteny.</title>
        <authorList>
            <person name="Kobayashi Y."/>
            <person name="Kayamori A."/>
            <person name="Aoki K."/>
            <person name="Shiwa Y."/>
            <person name="Matsutani M."/>
            <person name="Fujita N."/>
            <person name="Sugita T."/>
            <person name="Iwasaki W."/>
            <person name="Tanaka N."/>
            <person name="Takashima M."/>
        </authorList>
    </citation>
    <scope>NUCLEOTIDE SEQUENCE</scope>
    <source>
        <strain evidence="3">HIS019</strain>
    </source>
</reference>
<dbReference type="AlphaFoldDB" id="A0AA48QZ53"/>
<dbReference type="Proteomes" id="UP001233271">
    <property type="component" value="Chromosome 7b"/>
</dbReference>
<sequence length="275" mass="30293">MNMLYGSTSQHQPLVHTTPPSTPGTPPDVREIAPLLPRPLADKEPEWVRHRLGERHMVLSNLVLTLATSMLDVVCYAKYNTFSSNQTGNTVMLATASLHLRTSPRKCILATTSLVSWLTGAFLFGQVRKNRRNSRGWLFVTSSVQMAVLGLYVWLISPAAPTSFDLDGRYEWVSMATCAFQSGIQFVMATGVGVREINAATVTASYASLVADPLLFSATSQQGRDRRIVYLVTFWVGCILGLFIEQHLGAWIAALIVAGVKLLSFIIIYRADEAE</sequence>
<keyword evidence="2" id="KW-0472">Membrane</keyword>
<feature type="transmembrane region" description="Helical" evidence="2">
    <location>
        <begin position="228"/>
        <end position="244"/>
    </location>
</feature>
<dbReference type="Pfam" id="PF06912">
    <property type="entry name" value="DUF1275"/>
    <property type="match status" value="1"/>
</dbReference>
<evidence type="ECO:0000256" key="1">
    <source>
        <dbReference type="SAM" id="MobiDB-lite"/>
    </source>
</evidence>
<dbReference type="PANTHER" id="PTHR37488:SF2">
    <property type="entry name" value="DUF1275 DOMAIN-CONTAINING PROTEIN"/>
    <property type="match status" value="1"/>
</dbReference>
<name>A0AA48QZ53_9TREE</name>
<feature type="transmembrane region" description="Helical" evidence="2">
    <location>
        <begin position="250"/>
        <end position="269"/>
    </location>
</feature>
<feature type="region of interest" description="Disordered" evidence="1">
    <location>
        <begin position="1"/>
        <end position="32"/>
    </location>
</feature>
<accession>A0AA48QZ53</accession>